<evidence type="ECO:0000313" key="2">
    <source>
        <dbReference type="Proteomes" id="UP000767446"/>
    </source>
</evidence>
<name>A0A941JR52_9CHRO</name>
<sequence length="107" mass="12010">MAAITIATRNQTGNALTSLGGIPFVTILPQGERLIDEQTVDLIYADAYFDNLTPGKYTAMVRHELVQPALTLYDFEIMTDSELTSILFNYLEPERVLLNIRTILAME</sequence>
<proteinExistence type="predicted"/>
<comment type="caution">
    <text evidence="1">The sequence shown here is derived from an EMBL/GenBank/DDBJ whole genome shotgun (WGS) entry which is preliminary data.</text>
</comment>
<protein>
    <submittedName>
        <fullName evidence="1">Uncharacterized protein</fullName>
    </submittedName>
</protein>
<evidence type="ECO:0000313" key="1">
    <source>
        <dbReference type="EMBL" id="MBR8826376.1"/>
    </source>
</evidence>
<accession>A0A941JR52</accession>
<dbReference type="AlphaFoldDB" id="A0A941JR52"/>
<gene>
    <name evidence="1" type="ORF">DSM107014_00480</name>
</gene>
<reference evidence="1" key="1">
    <citation type="submission" date="2021-02" db="EMBL/GenBank/DDBJ databases">
        <title>Metagenome analyses of Stigonema ocellatum DSM 106950, Chlorogloea purpurea SAG 13.99 and Gomphosphaeria aponina DSM 107014.</title>
        <authorList>
            <person name="Marter P."/>
            <person name="Huang S."/>
        </authorList>
    </citation>
    <scope>NUCLEOTIDE SEQUENCE</scope>
    <source>
        <strain evidence="1">JP213</strain>
    </source>
</reference>
<organism evidence="1 2">
    <name type="scientific">Gomphosphaeria aponina SAG 52.96 = DSM 107014</name>
    <dbReference type="NCBI Taxonomy" id="1521640"/>
    <lineage>
        <taxon>Bacteria</taxon>
        <taxon>Bacillati</taxon>
        <taxon>Cyanobacteriota</taxon>
        <taxon>Cyanophyceae</taxon>
        <taxon>Oscillatoriophycideae</taxon>
        <taxon>Chroococcales</taxon>
        <taxon>Gomphosphaeriaceae</taxon>
        <taxon>Gomphosphaeria</taxon>
    </lineage>
</organism>
<dbReference type="Proteomes" id="UP000767446">
    <property type="component" value="Unassembled WGS sequence"/>
</dbReference>
<dbReference type="EMBL" id="JADQBC010000002">
    <property type="protein sequence ID" value="MBR8826376.1"/>
    <property type="molecule type" value="Genomic_DNA"/>
</dbReference>